<organism evidence="1 2">
    <name type="scientific">Aneurinibacillus aneurinilyticus ATCC 12856</name>
    <dbReference type="NCBI Taxonomy" id="649747"/>
    <lineage>
        <taxon>Bacteria</taxon>
        <taxon>Bacillati</taxon>
        <taxon>Bacillota</taxon>
        <taxon>Bacilli</taxon>
        <taxon>Bacillales</taxon>
        <taxon>Paenibacillaceae</taxon>
        <taxon>Aneurinibacillus group</taxon>
        <taxon>Aneurinibacillus</taxon>
    </lineage>
</organism>
<dbReference type="EMBL" id="AWSJ01000228">
    <property type="protein sequence ID" value="ERI08121.1"/>
    <property type="molecule type" value="Genomic_DNA"/>
</dbReference>
<name>U1YBE1_ANEAE</name>
<dbReference type="HOGENOM" id="CLU_3164009_0_0_9"/>
<evidence type="ECO:0000313" key="1">
    <source>
        <dbReference type="EMBL" id="ERI08121.1"/>
    </source>
</evidence>
<dbReference type="PATRIC" id="fig|649747.3.peg.3449"/>
<comment type="caution">
    <text evidence="1">The sequence shown here is derived from an EMBL/GenBank/DDBJ whole genome shotgun (WGS) entry which is preliminary data.</text>
</comment>
<dbReference type="AlphaFoldDB" id="U1YBE1"/>
<reference evidence="1 2" key="1">
    <citation type="submission" date="2013-08" db="EMBL/GenBank/DDBJ databases">
        <authorList>
            <person name="Weinstock G."/>
            <person name="Sodergren E."/>
            <person name="Wylie T."/>
            <person name="Fulton L."/>
            <person name="Fulton R."/>
            <person name="Fronick C."/>
            <person name="O'Laughlin M."/>
            <person name="Godfrey J."/>
            <person name="Miner T."/>
            <person name="Herter B."/>
            <person name="Appelbaum E."/>
            <person name="Cordes M."/>
            <person name="Lek S."/>
            <person name="Wollam A."/>
            <person name="Pepin K.H."/>
            <person name="Palsikar V.B."/>
            <person name="Mitreva M."/>
            <person name="Wilson R.K."/>
        </authorList>
    </citation>
    <scope>NUCLEOTIDE SEQUENCE [LARGE SCALE GENOMIC DNA]</scope>
    <source>
        <strain evidence="1 2">ATCC 12856</strain>
    </source>
</reference>
<accession>U1YBE1</accession>
<dbReference type="Proteomes" id="UP000016511">
    <property type="component" value="Unassembled WGS sequence"/>
</dbReference>
<sequence length="47" mass="5427">MNFCYGGYNMKSIKNKQGEWLLRLAARSMDKAVVIYTDILNKKGLFP</sequence>
<evidence type="ECO:0000313" key="2">
    <source>
        <dbReference type="Proteomes" id="UP000016511"/>
    </source>
</evidence>
<protein>
    <submittedName>
        <fullName evidence="1">Uncharacterized protein</fullName>
    </submittedName>
</protein>
<gene>
    <name evidence="1" type="ORF">HMPREF0083_03798</name>
</gene>
<dbReference type="STRING" id="649747.HMPREF0083_03798"/>
<proteinExistence type="predicted"/>
<keyword evidence="2" id="KW-1185">Reference proteome</keyword>